<feature type="non-terminal residue" evidence="1">
    <location>
        <position position="49"/>
    </location>
</feature>
<sequence>DASKASCGKEPEFQLLSDKESEFQLLSNEEPEFQLEQVLQELSDKKQEK</sequence>
<name>A0A9N9JVG5_9GLOM</name>
<reference evidence="1" key="1">
    <citation type="submission" date="2021-06" db="EMBL/GenBank/DDBJ databases">
        <authorList>
            <person name="Kallberg Y."/>
            <person name="Tangrot J."/>
            <person name="Rosling A."/>
        </authorList>
    </citation>
    <scope>NUCLEOTIDE SEQUENCE</scope>
    <source>
        <strain evidence="1">MA453B</strain>
    </source>
</reference>
<protein>
    <submittedName>
        <fullName evidence="1">17068_t:CDS:1</fullName>
    </submittedName>
</protein>
<gene>
    <name evidence="1" type="ORF">DERYTH_LOCUS22807</name>
</gene>
<evidence type="ECO:0000313" key="2">
    <source>
        <dbReference type="Proteomes" id="UP000789405"/>
    </source>
</evidence>
<keyword evidence="2" id="KW-1185">Reference proteome</keyword>
<proteinExistence type="predicted"/>
<evidence type="ECO:0000313" key="1">
    <source>
        <dbReference type="EMBL" id="CAG8798077.1"/>
    </source>
</evidence>
<organism evidence="1 2">
    <name type="scientific">Dentiscutata erythropus</name>
    <dbReference type="NCBI Taxonomy" id="1348616"/>
    <lineage>
        <taxon>Eukaryota</taxon>
        <taxon>Fungi</taxon>
        <taxon>Fungi incertae sedis</taxon>
        <taxon>Mucoromycota</taxon>
        <taxon>Glomeromycotina</taxon>
        <taxon>Glomeromycetes</taxon>
        <taxon>Diversisporales</taxon>
        <taxon>Gigasporaceae</taxon>
        <taxon>Dentiscutata</taxon>
    </lineage>
</organism>
<dbReference type="AlphaFoldDB" id="A0A9N9JVG5"/>
<dbReference type="Proteomes" id="UP000789405">
    <property type="component" value="Unassembled WGS sequence"/>
</dbReference>
<accession>A0A9N9JVG5</accession>
<dbReference type="EMBL" id="CAJVPY010032705">
    <property type="protein sequence ID" value="CAG8798077.1"/>
    <property type="molecule type" value="Genomic_DNA"/>
</dbReference>
<comment type="caution">
    <text evidence="1">The sequence shown here is derived from an EMBL/GenBank/DDBJ whole genome shotgun (WGS) entry which is preliminary data.</text>
</comment>
<dbReference type="OrthoDB" id="2462069at2759"/>